<evidence type="ECO:0000313" key="7">
    <source>
        <dbReference type="EMBL" id="KAB1256658.1"/>
    </source>
</evidence>
<evidence type="ECO:0000256" key="3">
    <source>
        <dbReference type="ARBA" id="ARBA00022448"/>
    </source>
</evidence>
<dbReference type="EMBL" id="JWIN03000029">
    <property type="protein sequence ID" value="KAB1256658.1"/>
    <property type="molecule type" value="Genomic_DNA"/>
</dbReference>
<sequence>MCDAFVGTWKLVSSENFDDYMKEVGVGFATRKVAGMAKPNVTISVNGDVINIKSESTFKNTEISFQLGQEFDEVTADDRKVKSIVTLEGGALVQVQKWDGKSTTIKRKLVDDKLVVLSIMIEHFLGTWKLVSSENFEEYLKQLGMSVTDQNLAGLAKPRITISADKEKVNIKTESSFKNFEISFKLGEEFDETTADNRKVKSIVKLDGGSMIHVQKWLDKETTIKRRIVDGKMVVEYTMNNIVSTRIYEKV</sequence>
<dbReference type="Pfam" id="PF00061">
    <property type="entry name" value="Lipocalin"/>
    <property type="match status" value="2"/>
</dbReference>
<dbReference type="SUPFAM" id="SSF50814">
    <property type="entry name" value="Lipocalins"/>
    <property type="match status" value="2"/>
</dbReference>
<dbReference type="PRINTS" id="PR00178">
    <property type="entry name" value="FATTYACIDBP"/>
</dbReference>
<gene>
    <name evidence="7" type="ORF">Cadr_000027255</name>
</gene>
<dbReference type="PANTHER" id="PTHR11955">
    <property type="entry name" value="FATTY ACID BINDING PROTEIN"/>
    <property type="match status" value="1"/>
</dbReference>
<comment type="subcellular location">
    <subcellularLocation>
        <location evidence="1">Cytoplasm</location>
    </subcellularLocation>
</comment>
<evidence type="ECO:0000256" key="5">
    <source>
        <dbReference type="RuleBase" id="RU003696"/>
    </source>
</evidence>
<dbReference type="AlphaFoldDB" id="A0A5N4CCM7"/>
<dbReference type="InterPro" id="IPR031259">
    <property type="entry name" value="ILBP"/>
</dbReference>
<evidence type="ECO:0000256" key="1">
    <source>
        <dbReference type="ARBA" id="ARBA00004496"/>
    </source>
</evidence>
<organism evidence="7 8">
    <name type="scientific">Camelus dromedarius</name>
    <name type="common">Dromedary</name>
    <name type="synonym">Arabian camel</name>
    <dbReference type="NCBI Taxonomy" id="9838"/>
    <lineage>
        <taxon>Eukaryota</taxon>
        <taxon>Metazoa</taxon>
        <taxon>Chordata</taxon>
        <taxon>Craniata</taxon>
        <taxon>Vertebrata</taxon>
        <taxon>Euteleostomi</taxon>
        <taxon>Mammalia</taxon>
        <taxon>Eutheria</taxon>
        <taxon>Laurasiatheria</taxon>
        <taxon>Artiodactyla</taxon>
        <taxon>Tylopoda</taxon>
        <taxon>Camelidae</taxon>
        <taxon>Camelus</taxon>
    </lineage>
</organism>
<comment type="similarity">
    <text evidence="2 5">Belongs to the calycin superfamily. Fatty-acid binding protein (FABP) family.</text>
</comment>
<proteinExistence type="inferred from homology"/>
<evidence type="ECO:0000256" key="2">
    <source>
        <dbReference type="ARBA" id="ARBA00008390"/>
    </source>
</evidence>
<dbReference type="InterPro" id="IPR012674">
    <property type="entry name" value="Calycin"/>
</dbReference>
<dbReference type="GO" id="GO:0005737">
    <property type="term" value="C:cytoplasm"/>
    <property type="evidence" value="ECO:0007669"/>
    <property type="project" value="UniProtKB-SubCell"/>
</dbReference>
<dbReference type="InterPro" id="IPR000463">
    <property type="entry name" value="Fatty_acid-bd"/>
</dbReference>
<keyword evidence="4" id="KW-0963">Cytoplasm</keyword>
<dbReference type="InterPro" id="IPR000566">
    <property type="entry name" value="Lipocln_cytosolic_FA-bd_dom"/>
</dbReference>
<dbReference type="Gene3D" id="2.40.128.20">
    <property type="match status" value="2"/>
</dbReference>
<dbReference type="STRING" id="9838.ENSCDRP00005023648"/>
<name>A0A5N4CCM7_CAMDR</name>
<evidence type="ECO:0000256" key="4">
    <source>
        <dbReference type="ARBA" id="ARBA00022490"/>
    </source>
</evidence>
<comment type="caution">
    <text evidence="7">The sequence shown here is derived from an EMBL/GenBank/DDBJ whole genome shotgun (WGS) entry which is preliminary data.</text>
</comment>
<evidence type="ECO:0000259" key="6">
    <source>
        <dbReference type="PROSITE" id="PS00214"/>
    </source>
</evidence>
<dbReference type="Proteomes" id="UP000299084">
    <property type="component" value="Unassembled WGS sequence"/>
</dbReference>
<keyword evidence="3 5" id="KW-0813">Transport</keyword>
<dbReference type="GO" id="GO:0008289">
    <property type="term" value="F:lipid binding"/>
    <property type="evidence" value="ECO:0007669"/>
    <property type="project" value="InterPro"/>
</dbReference>
<feature type="domain" description="Cytosolic fatty-acid binding proteins" evidence="6">
    <location>
        <begin position="7"/>
        <end position="24"/>
    </location>
</feature>
<accession>A0A5N4CCM7</accession>
<keyword evidence="8" id="KW-1185">Reference proteome</keyword>
<evidence type="ECO:0000313" key="8">
    <source>
        <dbReference type="Proteomes" id="UP000299084"/>
    </source>
</evidence>
<feature type="domain" description="Cytosolic fatty-acid binding proteins" evidence="6">
    <location>
        <begin position="126"/>
        <end position="143"/>
    </location>
</feature>
<reference evidence="7 8" key="1">
    <citation type="journal article" date="2019" name="Mol. Ecol. Resour.">
        <title>Improving Illumina assemblies with Hi-C and long reads: an example with the North African dromedary.</title>
        <authorList>
            <person name="Elbers J.P."/>
            <person name="Rogers M.F."/>
            <person name="Perelman P.L."/>
            <person name="Proskuryakova A.A."/>
            <person name="Serdyukova N.A."/>
            <person name="Johnson W.E."/>
            <person name="Horin P."/>
            <person name="Corander J."/>
            <person name="Murphy D."/>
            <person name="Burger P.A."/>
        </authorList>
    </citation>
    <scope>NUCLEOTIDE SEQUENCE [LARGE SCALE GENOMIC DNA]</scope>
    <source>
        <strain evidence="7">Drom800</strain>
        <tissue evidence="7">Blood</tissue>
    </source>
</reference>
<dbReference type="PROSITE" id="PS00214">
    <property type="entry name" value="FABP"/>
    <property type="match status" value="2"/>
</dbReference>
<protein>
    <submittedName>
        <fullName evidence="7">Fatty acid-binding protein</fullName>
    </submittedName>
</protein>
<dbReference type="FunFam" id="2.40.128.20:FF:000001">
    <property type="entry name" value="Fatty acid-binding protein, adipocyte"/>
    <property type="match status" value="2"/>
</dbReference>